<keyword evidence="3" id="KW-0677">Repeat</keyword>
<keyword evidence="11" id="KW-1185">Reference proteome</keyword>
<comment type="subcellular location">
    <subcellularLocation>
        <location evidence="1">Nucleus</location>
    </subcellularLocation>
</comment>
<dbReference type="InterPro" id="IPR013087">
    <property type="entry name" value="Znf_C2H2_type"/>
</dbReference>
<evidence type="ECO:0000256" key="7">
    <source>
        <dbReference type="ARBA" id="ARBA00023242"/>
    </source>
</evidence>
<dbReference type="Gene3D" id="3.30.160.60">
    <property type="entry name" value="Classic Zinc Finger"/>
    <property type="match status" value="4"/>
</dbReference>
<feature type="domain" description="C2H2-type" evidence="9">
    <location>
        <begin position="104"/>
        <end position="132"/>
    </location>
</feature>
<dbReference type="Proteomes" id="UP000324629">
    <property type="component" value="Unassembled WGS sequence"/>
</dbReference>
<evidence type="ECO:0000256" key="2">
    <source>
        <dbReference type="ARBA" id="ARBA00022723"/>
    </source>
</evidence>
<dbReference type="InterPro" id="IPR050589">
    <property type="entry name" value="Ikaros_C2H2-ZF"/>
</dbReference>
<keyword evidence="2" id="KW-0479">Metal-binding</keyword>
<reference evidence="10 11" key="1">
    <citation type="journal article" date="2019" name="Gigascience">
        <title>Whole-genome sequence of the oriental lung fluke Paragonimus westermani.</title>
        <authorList>
            <person name="Oey H."/>
            <person name="Zakrzewski M."/>
            <person name="Narain K."/>
            <person name="Devi K.R."/>
            <person name="Agatsuma T."/>
            <person name="Nawaratna S."/>
            <person name="Gobert G.N."/>
            <person name="Jones M.K."/>
            <person name="Ragan M.A."/>
            <person name="McManus D.P."/>
            <person name="Krause L."/>
        </authorList>
    </citation>
    <scope>NUCLEOTIDE SEQUENCE [LARGE SCALE GENOMIC DNA]</scope>
    <source>
        <strain evidence="10 11">IND2009</strain>
    </source>
</reference>
<dbReference type="PROSITE" id="PS50157">
    <property type="entry name" value="ZINC_FINGER_C2H2_2"/>
    <property type="match status" value="4"/>
</dbReference>
<dbReference type="InterPro" id="IPR036236">
    <property type="entry name" value="Znf_C2H2_sf"/>
</dbReference>
<evidence type="ECO:0000256" key="6">
    <source>
        <dbReference type="ARBA" id="ARBA00023125"/>
    </source>
</evidence>
<protein>
    <recommendedName>
        <fullName evidence="9">C2H2-type domain-containing protein</fullName>
    </recommendedName>
</protein>
<dbReference type="AlphaFoldDB" id="A0A5J4NBH0"/>
<evidence type="ECO:0000256" key="3">
    <source>
        <dbReference type="ARBA" id="ARBA00022737"/>
    </source>
</evidence>
<keyword evidence="6" id="KW-0238">DNA-binding</keyword>
<evidence type="ECO:0000313" key="10">
    <source>
        <dbReference type="EMBL" id="KAA3672579.1"/>
    </source>
</evidence>
<sequence>MLINSLHVSLSLHNQFQTTIRVHFVENWSLPSMGWSDTCEWFIKFFCWVPHSSVRCYCADHQITLLASGAEESKCDACGKNFTTKFALHRHIRKVHEGISERVLPCTCCGKKFSAKHGLERHMRLIHESAEMCICPLCNRTFSTKFAFNRHTKTVHATSIILCSPCSLVFPSKFALLEHNLSAHNTSKIFACPECLKCFPDAETRRVHHQVEHSSMCSNTLSAPNPLTDPNGHRN</sequence>
<comment type="caution">
    <text evidence="10">The sequence shown here is derived from an EMBL/GenBank/DDBJ whole genome shotgun (WGS) entry which is preliminary data.</text>
</comment>
<keyword evidence="7" id="KW-0539">Nucleus</keyword>
<dbReference type="GO" id="GO:0005634">
    <property type="term" value="C:nucleus"/>
    <property type="evidence" value="ECO:0007669"/>
    <property type="project" value="UniProtKB-SubCell"/>
</dbReference>
<dbReference type="PANTHER" id="PTHR24404">
    <property type="entry name" value="ZINC FINGER PROTEIN"/>
    <property type="match status" value="1"/>
</dbReference>
<proteinExistence type="predicted"/>
<evidence type="ECO:0000256" key="8">
    <source>
        <dbReference type="PROSITE-ProRule" id="PRU00042"/>
    </source>
</evidence>
<dbReference type="SUPFAM" id="SSF57667">
    <property type="entry name" value="beta-beta-alpha zinc fingers"/>
    <property type="match status" value="2"/>
</dbReference>
<feature type="domain" description="C2H2-type" evidence="9">
    <location>
        <begin position="133"/>
        <end position="157"/>
    </location>
</feature>
<feature type="domain" description="C2H2-type" evidence="9">
    <location>
        <begin position="73"/>
        <end position="101"/>
    </location>
</feature>
<evidence type="ECO:0000256" key="5">
    <source>
        <dbReference type="ARBA" id="ARBA00022833"/>
    </source>
</evidence>
<evidence type="ECO:0000256" key="1">
    <source>
        <dbReference type="ARBA" id="ARBA00004123"/>
    </source>
</evidence>
<dbReference type="PROSITE" id="PS00028">
    <property type="entry name" value="ZINC_FINGER_C2H2_1"/>
    <property type="match status" value="5"/>
</dbReference>
<gene>
    <name evidence="10" type="ORF">DEA37_0008547</name>
</gene>
<dbReference type="Pfam" id="PF00096">
    <property type="entry name" value="zf-C2H2"/>
    <property type="match status" value="1"/>
</dbReference>
<dbReference type="GO" id="GO:0003700">
    <property type="term" value="F:DNA-binding transcription factor activity"/>
    <property type="evidence" value="ECO:0007669"/>
    <property type="project" value="TreeGrafter"/>
</dbReference>
<keyword evidence="4 8" id="KW-0863">Zinc-finger</keyword>
<dbReference type="GO" id="GO:0006357">
    <property type="term" value="P:regulation of transcription by RNA polymerase II"/>
    <property type="evidence" value="ECO:0007669"/>
    <property type="project" value="TreeGrafter"/>
</dbReference>
<dbReference type="GO" id="GO:0008270">
    <property type="term" value="F:zinc ion binding"/>
    <property type="evidence" value="ECO:0007669"/>
    <property type="project" value="UniProtKB-KW"/>
</dbReference>
<dbReference type="SMART" id="SM00355">
    <property type="entry name" value="ZnF_C2H2"/>
    <property type="match status" value="5"/>
</dbReference>
<accession>A0A5J4NBH0</accession>
<dbReference type="GO" id="GO:0000978">
    <property type="term" value="F:RNA polymerase II cis-regulatory region sequence-specific DNA binding"/>
    <property type="evidence" value="ECO:0007669"/>
    <property type="project" value="TreeGrafter"/>
</dbReference>
<evidence type="ECO:0000259" key="9">
    <source>
        <dbReference type="PROSITE" id="PS50157"/>
    </source>
</evidence>
<dbReference type="Pfam" id="PF13894">
    <property type="entry name" value="zf-C2H2_4"/>
    <property type="match status" value="2"/>
</dbReference>
<organism evidence="10 11">
    <name type="scientific">Paragonimus westermani</name>
    <dbReference type="NCBI Taxonomy" id="34504"/>
    <lineage>
        <taxon>Eukaryota</taxon>
        <taxon>Metazoa</taxon>
        <taxon>Spiralia</taxon>
        <taxon>Lophotrochozoa</taxon>
        <taxon>Platyhelminthes</taxon>
        <taxon>Trematoda</taxon>
        <taxon>Digenea</taxon>
        <taxon>Plagiorchiida</taxon>
        <taxon>Troglotremata</taxon>
        <taxon>Troglotrematidae</taxon>
        <taxon>Paragonimus</taxon>
    </lineage>
</organism>
<name>A0A5J4NBH0_9TREM</name>
<dbReference type="PANTHER" id="PTHR24404:SF114">
    <property type="entry name" value="KLUMPFUSS, ISOFORM B-RELATED"/>
    <property type="match status" value="1"/>
</dbReference>
<dbReference type="EMBL" id="QNGE01004754">
    <property type="protein sequence ID" value="KAA3672579.1"/>
    <property type="molecule type" value="Genomic_DNA"/>
</dbReference>
<evidence type="ECO:0000256" key="4">
    <source>
        <dbReference type="ARBA" id="ARBA00022771"/>
    </source>
</evidence>
<keyword evidence="5" id="KW-0862">Zinc</keyword>
<evidence type="ECO:0000313" key="11">
    <source>
        <dbReference type="Proteomes" id="UP000324629"/>
    </source>
</evidence>
<feature type="domain" description="C2H2-type" evidence="9">
    <location>
        <begin position="190"/>
        <end position="218"/>
    </location>
</feature>